<name>A0A833HMY7_9FIRM</name>
<accession>A0A833HMY7</accession>
<evidence type="ECO:0000259" key="3">
    <source>
        <dbReference type="PROSITE" id="PS50977"/>
    </source>
</evidence>
<comment type="caution">
    <text evidence="4">The sequence shown here is derived from an EMBL/GenBank/DDBJ whole genome shotgun (WGS) entry which is preliminary data.</text>
</comment>
<dbReference type="InterPro" id="IPR009057">
    <property type="entry name" value="Homeodomain-like_sf"/>
</dbReference>
<dbReference type="GO" id="GO:0003677">
    <property type="term" value="F:DNA binding"/>
    <property type="evidence" value="ECO:0007669"/>
    <property type="project" value="UniProtKB-UniRule"/>
</dbReference>
<evidence type="ECO:0000256" key="1">
    <source>
        <dbReference type="ARBA" id="ARBA00023125"/>
    </source>
</evidence>
<evidence type="ECO:0000313" key="4">
    <source>
        <dbReference type="EMBL" id="KAB3527268.1"/>
    </source>
</evidence>
<organism evidence="4 5">
    <name type="scientific">Alkaliphilus serpentinus</name>
    <dbReference type="NCBI Taxonomy" id="1482731"/>
    <lineage>
        <taxon>Bacteria</taxon>
        <taxon>Bacillati</taxon>
        <taxon>Bacillota</taxon>
        <taxon>Clostridia</taxon>
        <taxon>Peptostreptococcales</taxon>
        <taxon>Natronincolaceae</taxon>
        <taxon>Alkaliphilus</taxon>
    </lineage>
</organism>
<evidence type="ECO:0000256" key="2">
    <source>
        <dbReference type="PROSITE-ProRule" id="PRU00335"/>
    </source>
</evidence>
<feature type="DNA-binding region" description="H-T-H motif" evidence="2">
    <location>
        <begin position="28"/>
        <end position="47"/>
    </location>
</feature>
<dbReference type="PROSITE" id="PS50977">
    <property type="entry name" value="HTH_TETR_2"/>
    <property type="match status" value="1"/>
</dbReference>
<dbReference type="Proteomes" id="UP000465601">
    <property type="component" value="Unassembled WGS sequence"/>
</dbReference>
<dbReference type="InterPro" id="IPR050624">
    <property type="entry name" value="HTH-type_Tx_Regulator"/>
</dbReference>
<dbReference type="RefSeq" id="WP_151866678.1">
    <property type="nucleotide sequence ID" value="NZ_WBZB01000044.1"/>
</dbReference>
<dbReference type="SUPFAM" id="SSF46689">
    <property type="entry name" value="Homeodomain-like"/>
    <property type="match status" value="1"/>
</dbReference>
<dbReference type="Pfam" id="PF00440">
    <property type="entry name" value="TetR_N"/>
    <property type="match status" value="1"/>
</dbReference>
<keyword evidence="1 2" id="KW-0238">DNA-binding</keyword>
<dbReference type="Gene3D" id="1.10.357.10">
    <property type="entry name" value="Tetracycline Repressor, domain 2"/>
    <property type="match status" value="1"/>
</dbReference>
<sequence>MKELEAREKIIATTTELIRLHGDVSKVTVRDIALKSGVGVGLINYHFTTKENLINQCVQRIISGVIDGFEESYSNLKLSPKEKLKLLFKTTADFVVKNSSISRISMLYDLSSGSVGDNTDQAGRAYLKLIKEIYGDKKTEREFFIIMHTLTSAIQVAFLRNTILKETGEFDFYHEEERNAFIDSVVDSIL</sequence>
<dbReference type="EMBL" id="WBZB01000044">
    <property type="protein sequence ID" value="KAB3527268.1"/>
    <property type="molecule type" value="Genomic_DNA"/>
</dbReference>
<gene>
    <name evidence="4" type="ORF">F8153_12450</name>
</gene>
<keyword evidence="5" id="KW-1185">Reference proteome</keyword>
<reference evidence="4 5" key="1">
    <citation type="submission" date="2019-10" db="EMBL/GenBank/DDBJ databases">
        <title>Alkaliphilus serpentinus sp. nov. and Alkaliphilus pronyensis sp. nov., two novel anaerobic alkaliphilic species isolated from the serpentinized-hosted hydrothermal field of the Prony Bay (New Caledonia).</title>
        <authorList>
            <person name="Postec A."/>
        </authorList>
    </citation>
    <scope>NUCLEOTIDE SEQUENCE [LARGE SCALE GENOMIC DNA]</scope>
    <source>
        <strain evidence="4 5">LacT</strain>
    </source>
</reference>
<dbReference type="PANTHER" id="PTHR43479:SF11">
    <property type="entry name" value="ACREF_ENVCD OPERON REPRESSOR-RELATED"/>
    <property type="match status" value="1"/>
</dbReference>
<proteinExistence type="predicted"/>
<feature type="domain" description="HTH tetR-type" evidence="3">
    <location>
        <begin position="4"/>
        <end position="65"/>
    </location>
</feature>
<dbReference type="AlphaFoldDB" id="A0A833HMY7"/>
<dbReference type="PANTHER" id="PTHR43479">
    <property type="entry name" value="ACREF/ENVCD OPERON REPRESSOR-RELATED"/>
    <property type="match status" value="1"/>
</dbReference>
<evidence type="ECO:0000313" key="5">
    <source>
        <dbReference type="Proteomes" id="UP000465601"/>
    </source>
</evidence>
<protein>
    <submittedName>
        <fullName evidence="4">TetR/AcrR family transcriptional regulator</fullName>
    </submittedName>
</protein>
<dbReference type="InterPro" id="IPR001647">
    <property type="entry name" value="HTH_TetR"/>
</dbReference>
<dbReference type="OrthoDB" id="9789566at2"/>